<dbReference type="Proteomes" id="UP000243606">
    <property type="component" value="Unassembled WGS sequence"/>
</dbReference>
<accession>A0A1I3HCN0</accession>
<proteinExistence type="predicted"/>
<dbReference type="RefSeq" id="WP_090241722.1">
    <property type="nucleotide sequence ID" value="NZ_FOQL01000002.1"/>
</dbReference>
<keyword evidence="2" id="KW-1185">Reference proteome</keyword>
<protein>
    <submittedName>
        <fullName evidence="1">Uncharacterized protein</fullName>
    </submittedName>
</protein>
<organism evidence="1 2">
    <name type="scientific">Pseudomonas guineae</name>
    <dbReference type="NCBI Taxonomy" id="425504"/>
    <lineage>
        <taxon>Bacteria</taxon>
        <taxon>Pseudomonadati</taxon>
        <taxon>Pseudomonadota</taxon>
        <taxon>Gammaproteobacteria</taxon>
        <taxon>Pseudomonadales</taxon>
        <taxon>Pseudomonadaceae</taxon>
        <taxon>Pseudomonas</taxon>
    </lineage>
</organism>
<sequence>MKSVMPSAVNFGASAYGGFIVNDSGRILMRKDLQLGHGYFFRWRHDSHVTPEQLVISGMHTEAGLDVEIVEVLDGVCFCDMGQLANIVVQCVTPPSEVACEEFGVRWVGFDKAQKLIFDGRGEMDFDAELVTLNTARLWYMNRRKSDIESAMDSDHKVHYARFNILCDEVHNELSRCPNFAGNGDGVFSSFIQSVFKSAARQIMSDGFEEYLSDQIGRVKKPKRSKVYENDLRNLICIFITAAYDYFSLKEYDQFSAACDRVSGYLMLYRGIYVKTSPNIWARAVAGGYGQAEMRKKVVDAIIHVLALKGPYRKRNRLDMIVDKICDDVSAALIEKQLSHPKDRDDLRHLINITISENKKAQNILKERC</sequence>
<name>A0A1I3HCN0_9PSED</name>
<evidence type="ECO:0000313" key="1">
    <source>
        <dbReference type="EMBL" id="SFI33337.1"/>
    </source>
</evidence>
<evidence type="ECO:0000313" key="2">
    <source>
        <dbReference type="Proteomes" id="UP000243606"/>
    </source>
</evidence>
<reference evidence="2" key="1">
    <citation type="submission" date="2016-10" db="EMBL/GenBank/DDBJ databases">
        <authorList>
            <person name="Varghese N."/>
            <person name="Submissions S."/>
        </authorList>
    </citation>
    <scope>NUCLEOTIDE SEQUENCE [LARGE SCALE GENOMIC DNA]</scope>
    <source>
        <strain evidence="2">LMG 24016</strain>
    </source>
</reference>
<dbReference type="EMBL" id="FOQL01000002">
    <property type="protein sequence ID" value="SFI33337.1"/>
    <property type="molecule type" value="Genomic_DNA"/>
</dbReference>
<dbReference type="AlphaFoldDB" id="A0A1I3HCN0"/>
<gene>
    <name evidence="1" type="ORF">SAMN05216206_1912</name>
</gene>